<organism evidence="3 4">
    <name type="scientific">Nematostella vectensis</name>
    <name type="common">Starlet sea anemone</name>
    <dbReference type="NCBI Taxonomy" id="45351"/>
    <lineage>
        <taxon>Eukaryota</taxon>
        <taxon>Metazoa</taxon>
        <taxon>Cnidaria</taxon>
        <taxon>Anthozoa</taxon>
        <taxon>Hexacorallia</taxon>
        <taxon>Actiniaria</taxon>
        <taxon>Edwardsiidae</taxon>
        <taxon>Nematostella</taxon>
    </lineage>
</organism>
<keyword evidence="4" id="KW-1185">Reference proteome</keyword>
<sequence>MLVGASPKDSRMWGAVPMSKANPLRPGEGKRTVSLETVASQQQVEEHKLRGKREAYMKRHELYVKSMYGNVIEKEQVRQKQRALLQEQIAEQDNKHRQYLDDRYKESNFAIHYDEACRRQDAEDRNNRKAYLQKFRDENKRLMETRAEQLRREREAQHQRERELLALSPINWTKTLH</sequence>
<dbReference type="HOGENOM" id="CLU_112612_0_0_1"/>
<dbReference type="PhylomeDB" id="A7SN42"/>
<dbReference type="eggNOG" id="ENOG502S4YW">
    <property type="taxonomic scope" value="Eukaryota"/>
</dbReference>
<gene>
    <name evidence="3" type="ORF">NEMVEDRAFT_v1g214812</name>
</gene>
<reference evidence="3 4" key="1">
    <citation type="journal article" date="2007" name="Science">
        <title>Sea anemone genome reveals ancestral eumetazoan gene repertoire and genomic organization.</title>
        <authorList>
            <person name="Putnam N.H."/>
            <person name="Srivastava M."/>
            <person name="Hellsten U."/>
            <person name="Dirks B."/>
            <person name="Chapman J."/>
            <person name="Salamov A."/>
            <person name="Terry A."/>
            <person name="Shapiro H."/>
            <person name="Lindquist E."/>
            <person name="Kapitonov V.V."/>
            <person name="Jurka J."/>
            <person name="Genikhovich G."/>
            <person name="Grigoriev I.V."/>
            <person name="Lucas S.M."/>
            <person name="Steele R.E."/>
            <person name="Finnerty J.R."/>
            <person name="Technau U."/>
            <person name="Martindale M.Q."/>
            <person name="Rokhsar D.S."/>
        </authorList>
    </citation>
    <scope>NUCLEOTIDE SEQUENCE [LARGE SCALE GENOMIC DNA]</scope>
    <source>
        <strain evidence="4">CH2 X CH6</strain>
    </source>
</reference>
<keyword evidence="1" id="KW-0175">Coiled coil</keyword>
<protein>
    <submittedName>
        <fullName evidence="3">Uncharacterized protein</fullName>
    </submittedName>
</protein>
<dbReference type="AlphaFoldDB" id="A7SN42"/>
<feature type="coiled-coil region" evidence="1">
    <location>
        <begin position="132"/>
        <end position="167"/>
    </location>
</feature>
<dbReference type="OMA" id="PDVHQHN"/>
<evidence type="ECO:0000256" key="1">
    <source>
        <dbReference type="SAM" id="Coils"/>
    </source>
</evidence>
<dbReference type="Proteomes" id="UP000001593">
    <property type="component" value="Unassembled WGS sequence"/>
</dbReference>
<dbReference type="InParanoid" id="A7SN42"/>
<accession>A7SN42</accession>
<evidence type="ECO:0000313" key="3">
    <source>
        <dbReference type="EMBL" id="EDO34885.1"/>
    </source>
</evidence>
<evidence type="ECO:0000256" key="2">
    <source>
        <dbReference type="SAM" id="MobiDB-lite"/>
    </source>
</evidence>
<name>A7SN42_NEMVE</name>
<dbReference type="EMBL" id="DS469716">
    <property type="protein sequence ID" value="EDO34885.1"/>
    <property type="molecule type" value="Genomic_DNA"/>
</dbReference>
<evidence type="ECO:0000313" key="4">
    <source>
        <dbReference type="Proteomes" id="UP000001593"/>
    </source>
</evidence>
<feature type="region of interest" description="Disordered" evidence="2">
    <location>
        <begin position="1"/>
        <end position="30"/>
    </location>
</feature>
<proteinExistence type="predicted"/>